<dbReference type="GO" id="GO:0046872">
    <property type="term" value="F:metal ion binding"/>
    <property type="evidence" value="ECO:0007669"/>
    <property type="project" value="InterPro"/>
</dbReference>
<evidence type="ECO:0000313" key="7">
    <source>
        <dbReference type="Proteomes" id="UP000050360"/>
    </source>
</evidence>
<evidence type="ECO:0000256" key="1">
    <source>
        <dbReference type="ARBA" id="ARBA00022598"/>
    </source>
</evidence>
<dbReference type="GO" id="GO:0005829">
    <property type="term" value="C:cytosol"/>
    <property type="evidence" value="ECO:0007669"/>
    <property type="project" value="TreeGrafter"/>
</dbReference>
<dbReference type="AlphaFoldDB" id="A0A0P7ZGK2"/>
<dbReference type="EMBL" id="LKCM01000203">
    <property type="protein sequence ID" value="KPQ42795.1"/>
    <property type="molecule type" value="Genomic_DNA"/>
</dbReference>
<keyword evidence="2 4" id="KW-0547">Nucleotide-binding</keyword>
<evidence type="ECO:0000256" key="4">
    <source>
        <dbReference type="PROSITE-ProRule" id="PRU00409"/>
    </source>
</evidence>
<dbReference type="SUPFAM" id="SSF56059">
    <property type="entry name" value="Glutathione synthetase ATP-binding domain-like"/>
    <property type="match status" value="1"/>
</dbReference>
<evidence type="ECO:0000256" key="2">
    <source>
        <dbReference type="ARBA" id="ARBA00022741"/>
    </source>
</evidence>
<dbReference type="PATRIC" id="fig|1719120.3.peg.2875"/>
<dbReference type="GO" id="GO:0016874">
    <property type="term" value="F:ligase activity"/>
    <property type="evidence" value="ECO:0007669"/>
    <property type="project" value="UniProtKB-KW"/>
</dbReference>
<dbReference type="Gene3D" id="3.30.470.20">
    <property type="entry name" value="ATP-grasp fold, B domain"/>
    <property type="match status" value="1"/>
</dbReference>
<name>A0A0P7ZGK2_9EURY</name>
<reference evidence="6 7" key="1">
    <citation type="submission" date="2015-09" db="EMBL/GenBank/DDBJ databases">
        <title>A metagenomics-based metabolic model of nitrate-dependent anaerobic oxidation of methane by Methanoperedens-like archaea.</title>
        <authorList>
            <person name="Arshad A."/>
            <person name="Speth D.R."/>
            <person name="De Graaf R.M."/>
            <person name="Op Den Camp H.J."/>
            <person name="Jetten M.S."/>
            <person name="Welte C.U."/>
        </authorList>
    </citation>
    <scope>NUCLEOTIDE SEQUENCE [LARGE SCALE GENOMIC DNA]</scope>
</reference>
<dbReference type="PIRSF" id="PIRSF016817">
    <property type="entry name" value="UCP016817_carboligase"/>
    <property type="match status" value="1"/>
</dbReference>
<keyword evidence="3 4" id="KW-0067">ATP-binding</keyword>
<evidence type="ECO:0000313" key="6">
    <source>
        <dbReference type="EMBL" id="KPQ42795.1"/>
    </source>
</evidence>
<dbReference type="PANTHER" id="PTHR43055:SF1">
    <property type="entry name" value="FORMATE-DEPENDENT PHOSPHORIBOSYLGLYCINAMIDE FORMYLTRANSFERASE"/>
    <property type="match status" value="1"/>
</dbReference>
<keyword evidence="1 6" id="KW-0436">Ligase</keyword>
<dbReference type="PANTHER" id="PTHR43055">
    <property type="entry name" value="FORMATE-DEPENDENT PHOSPHORIBOSYLGLYCINAMIDE FORMYLTRANSFERASE"/>
    <property type="match status" value="1"/>
</dbReference>
<dbReference type="EC" id="6.3.2.-" evidence="6"/>
<comment type="caution">
    <text evidence="6">The sequence shown here is derived from an EMBL/GenBank/DDBJ whole genome shotgun (WGS) entry which is preliminary data.</text>
</comment>
<dbReference type="Proteomes" id="UP000050360">
    <property type="component" value="Unassembled WGS sequence"/>
</dbReference>
<protein>
    <submittedName>
        <fullName evidence="6">3-methylornithine--L-lysine ligase</fullName>
        <ecNumber evidence="6">6.3.2.-</ecNumber>
    </submittedName>
</protein>
<dbReference type="InterPro" id="IPR016677">
    <property type="entry name" value="UCP016817_carboligase"/>
</dbReference>
<dbReference type="Pfam" id="PF02655">
    <property type="entry name" value="ATP-grasp_3"/>
    <property type="match status" value="1"/>
</dbReference>
<evidence type="ECO:0000259" key="5">
    <source>
        <dbReference type="PROSITE" id="PS50975"/>
    </source>
</evidence>
<dbReference type="InterPro" id="IPR003806">
    <property type="entry name" value="ATP-grasp_PylC-type"/>
</dbReference>
<sequence>MIKKVLMIGNSVRNIACSAKKAGYIVYALDLFGDVDMQKCANKTQLLGNKSMNELQDLVESFGDVDAIILGSGFETLTLNLKNTLNNTPKIAEEAADKLKLPEKLDSLGIPHPMTEPIDKADGLDFPLMIKPRAGSGGMRNVVVRNEAEMNNFRDKFDSHDFIAQEFIEGVPCSASLISTGDDAVVVALNEQLIGIPWLTRVPFAYCGNITPFHAKFNEKMIQYAKQIAIEFKLGGSNGVDFMMNDKGIQVLEINPRFQGSLDTVELSTGLNIFDAHVRSFEGKLPQLRESGCFAAKTIIFAEKELVITKEVSDILIKCMSYGKAADIPQPGLTIHPDEPVTTLLATARTRMTVFDKVRKTCELIKRRTEV</sequence>
<evidence type="ECO:0000256" key="3">
    <source>
        <dbReference type="ARBA" id="ARBA00022840"/>
    </source>
</evidence>
<dbReference type="PROSITE" id="PS50975">
    <property type="entry name" value="ATP_GRASP"/>
    <property type="match status" value="1"/>
</dbReference>
<accession>A0A0P7ZGK2</accession>
<organism evidence="6 7">
    <name type="scientific">Candidatus Methanoperedens nitratireducens</name>
    <dbReference type="NCBI Taxonomy" id="1392998"/>
    <lineage>
        <taxon>Archaea</taxon>
        <taxon>Methanobacteriati</taxon>
        <taxon>Methanobacteriota</taxon>
        <taxon>Stenosarchaea group</taxon>
        <taxon>Methanomicrobia</taxon>
        <taxon>Methanosarcinales</taxon>
        <taxon>ANME-2 cluster</taxon>
        <taxon>Candidatus Methanoperedentaceae</taxon>
        <taxon>Candidatus Methanoperedens</taxon>
    </lineage>
</organism>
<feature type="domain" description="ATP-grasp" evidence="5">
    <location>
        <begin position="93"/>
        <end position="282"/>
    </location>
</feature>
<proteinExistence type="predicted"/>
<dbReference type="GO" id="GO:0005524">
    <property type="term" value="F:ATP binding"/>
    <property type="evidence" value="ECO:0007669"/>
    <property type="project" value="UniProtKB-UniRule"/>
</dbReference>
<dbReference type="InterPro" id="IPR011761">
    <property type="entry name" value="ATP-grasp"/>
</dbReference>
<gene>
    <name evidence="6" type="primary">pylC</name>
    <name evidence="6" type="ORF">MPEBLZ_02636</name>
</gene>